<organism evidence="1 2">
    <name type="scientific">Trifolium medium</name>
    <dbReference type="NCBI Taxonomy" id="97028"/>
    <lineage>
        <taxon>Eukaryota</taxon>
        <taxon>Viridiplantae</taxon>
        <taxon>Streptophyta</taxon>
        <taxon>Embryophyta</taxon>
        <taxon>Tracheophyta</taxon>
        <taxon>Spermatophyta</taxon>
        <taxon>Magnoliopsida</taxon>
        <taxon>eudicotyledons</taxon>
        <taxon>Gunneridae</taxon>
        <taxon>Pentapetalae</taxon>
        <taxon>rosids</taxon>
        <taxon>fabids</taxon>
        <taxon>Fabales</taxon>
        <taxon>Fabaceae</taxon>
        <taxon>Papilionoideae</taxon>
        <taxon>50 kb inversion clade</taxon>
        <taxon>NPAAA clade</taxon>
        <taxon>Hologalegina</taxon>
        <taxon>IRL clade</taxon>
        <taxon>Trifolieae</taxon>
        <taxon>Trifolium</taxon>
    </lineage>
</organism>
<proteinExistence type="predicted"/>
<dbReference type="Proteomes" id="UP000265520">
    <property type="component" value="Unassembled WGS sequence"/>
</dbReference>
<dbReference type="EMBL" id="LXQA011266307">
    <property type="protein sequence ID" value="MCI91228.1"/>
    <property type="molecule type" value="Genomic_DNA"/>
</dbReference>
<sequence length="28" mass="3155">MTIEELIESTQKCYGSVLAWACEFDTDA</sequence>
<feature type="non-terminal residue" evidence="1">
    <location>
        <position position="28"/>
    </location>
</feature>
<evidence type="ECO:0000313" key="1">
    <source>
        <dbReference type="EMBL" id="MCI91228.1"/>
    </source>
</evidence>
<name>A0A392VS58_9FABA</name>
<evidence type="ECO:0000313" key="2">
    <source>
        <dbReference type="Proteomes" id="UP000265520"/>
    </source>
</evidence>
<reference evidence="1 2" key="1">
    <citation type="journal article" date="2018" name="Front. Plant Sci.">
        <title>Red Clover (Trifolium pratense) and Zigzag Clover (T. medium) - A Picture of Genomic Similarities and Differences.</title>
        <authorList>
            <person name="Dluhosova J."/>
            <person name="Istvanek J."/>
            <person name="Nedelnik J."/>
            <person name="Repkova J."/>
        </authorList>
    </citation>
    <scope>NUCLEOTIDE SEQUENCE [LARGE SCALE GENOMIC DNA]</scope>
    <source>
        <strain evidence="2">cv. 10/8</strain>
        <tissue evidence="1">Leaf</tissue>
    </source>
</reference>
<keyword evidence="2" id="KW-1185">Reference proteome</keyword>
<accession>A0A392VS58</accession>
<protein>
    <submittedName>
        <fullName evidence="1">Uncharacterized protein</fullName>
    </submittedName>
</protein>
<comment type="caution">
    <text evidence="1">The sequence shown here is derived from an EMBL/GenBank/DDBJ whole genome shotgun (WGS) entry which is preliminary data.</text>
</comment>
<dbReference type="AlphaFoldDB" id="A0A392VS58"/>